<organism evidence="1">
    <name type="scientific">hydrothermal vent metagenome</name>
    <dbReference type="NCBI Taxonomy" id="652676"/>
    <lineage>
        <taxon>unclassified sequences</taxon>
        <taxon>metagenomes</taxon>
        <taxon>ecological metagenomes</taxon>
    </lineage>
</organism>
<dbReference type="Gene3D" id="1.20.58.320">
    <property type="entry name" value="TPR-like"/>
    <property type="match status" value="1"/>
</dbReference>
<evidence type="ECO:0000313" key="1">
    <source>
        <dbReference type="EMBL" id="VAV92029.1"/>
    </source>
</evidence>
<reference evidence="1" key="1">
    <citation type="submission" date="2018-06" db="EMBL/GenBank/DDBJ databases">
        <authorList>
            <person name="Zhirakovskaya E."/>
        </authorList>
    </citation>
    <scope>NUCLEOTIDE SEQUENCE</scope>
</reference>
<dbReference type="EMBL" id="UOEF01000134">
    <property type="protein sequence ID" value="VAV92029.1"/>
    <property type="molecule type" value="Genomic_DNA"/>
</dbReference>
<accession>A0A3B0RJ39</accession>
<dbReference type="AlphaFoldDB" id="A0A3B0RJ39"/>
<dbReference type="Gene3D" id="1.25.40.10">
    <property type="entry name" value="Tetratricopeptide repeat domain"/>
    <property type="match status" value="1"/>
</dbReference>
<dbReference type="SUPFAM" id="SSF48452">
    <property type="entry name" value="TPR-like"/>
    <property type="match status" value="1"/>
</dbReference>
<dbReference type="InterPro" id="IPR011990">
    <property type="entry name" value="TPR-like_helical_dom_sf"/>
</dbReference>
<dbReference type="InterPro" id="IPR010323">
    <property type="entry name" value="DUF924"/>
</dbReference>
<proteinExistence type="predicted"/>
<gene>
    <name evidence="1" type="ORF">MNBD_ALPHA04-1472</name>
</gene>
<dbReference type="Pfam" id="PF06041">
    <property type="entry name" value="DUF924"/>
    <property type="match status" value="1"/>
</dbReference>
<sequence length="180" mass="21063">MTNTAWPTEILRFWFEELQSKDWWNKSDVTDNLIKERFFELWEEQKTKIADDFLSSPETALAAVILFDQFPRNMFRDSADAFATDHLAQQIAERAVDGKIDQQLTEKQRPFLYMPFMHSEDLQLQNRSVTLFTKLGSNEKFANDHRDVIAKFGRFPHRNAVLGRDMRVGEQEALDAGASW</sequence>
<name>A0A3B0RJ39_9ZZZZ</name>
<evidence type="ECO:0008006" key="2">
    <source>
        <dbReference type="Google" id="ProtNLM"/>
    </source>
</evidence>
<protein>
    <recommendedName>
        <fullName evidence="2">Transmembrane protein</fullName>
    </recommendedName>
</protein>